<dbReference type="EMBL" id="RDQH01000332">
    <property type="protein sequence ID" value="RXH96789.1"/>
    <property type="molecule type" value="Genomic_DNA"/>
</dbReference>
<protein>
    <submittedName>
        <fullName evidence="1">Uncharacterized protein</fullName>
    </submittedName>
</protein>
<keyword evidence="2" id="KW-1185">Reference proteome</keyword>
<name>A0A498JLH3_MALDO</name>
<dbReference type="Gene3D" id="3.30.930.10">
    <property type="entry name" value="Bira Bifunctional Protein, Domain 2"/>
    <property type="match status" value="1"/>
</dbReference>
<dbReference type="STRING" id="3750.A0A498JLH3"/>
<comment type="caution">
    <text evidence="1">The sequence shown here is derived from an EMBL/GenBank/DDBJ whole genome shotgun (WGS) entry which is preliminary data.</text>
</comment>
<dbReference type="Proteomes" id="UP000290289">
    <property type="component" value="Chromosome 6"/>
</dbReference>
<dbReference type="InterPro" id="IPR045864">
    <property type="entry name" value="aa-tRNA-synth_II/BPL/LPL"/>
</dbReference>
<organism evidence="1 2">
    <name type="scientific">Malus domestica</name>
    <name type="common">Apple</name>
    <name type="synonym">Pyrus malus</name>
    <dbReference type="NCBI Taxonomy" id="3750"/>
    <lineage>
        <taxon>Eukaryota</taxon>
        <taxon>Viridiplantae</taxon>
        <taxon>Streptophyta</taxon>
        <taxon>Embryophyta</taxon>
        <taxon>Tracheophyta</taxon>
        <taxon>Spermatophyta</taxon>
        <taxon>Magnoliopsida</taxon>
        <taxon>eudicotyledons</taxon>
        <taxon>Gunneridae</taxon>
        <taxon>Pentapetalae</taxon>
        <taxon>rosids</taxon>
        <taxon>fabids</taxon>
        <taxon>Rosales</taxon>
        <taxon>Rosaceae</taxon>
        <taxon>Amygdaloideae</taxon>
        <taxon>Maleae</taxon>
        <taxon>Malus</taxon>
    </lineage>
</organism>
<gene>
    <name evidence="1" type="ORF">DVH24_009631</name>
</gene>
<dbReference type="AlphaFoldDB" id="A0A498JLH3"/>
<evidence type="ECO:0000313" key="1">
    <source>
        <dbReference type="EMBL" id="RXH96789.1"/>
    </source>
</evidence>
<evidence type="ECO:0000313" key="2">
    <source>
        <dbReference type="Proteomes" id="UP000290289"/>
    </source>
</evidence>
<accession>A0A498JLH3</accession>
<reference evidence="1 2" key="1">
    <citation type="submission" date="2018-10" db="EMBL/GenBank/DDBJ databases">
        <title>A high-quality apple genome assembly.</title>
        <authorList>
            <person name="Hu J."/>
        </authorList>
    </citation>
    <scope>NUCLEOTIDE SEQUENCE [LARGE SCALE GENOMIC DNA]</scope>
    <source>
        <strain evidence="2">cv. HFTH1</strain>
        <tissue evidence="1">Young leaf</tissue>
    </source>
</reference>
<sequence length="91" mass="10418">MKKTHIRPTKALSFNPVRNVPWNPPGRLGFVQGEEKVPYSQAWAWQKGIVEEKIALIEKSDHCPDSQFILQHRRVYTLTTASSEDLDCLPS</sequence>
<proteinExistence type="predicted"/>